<sequence>MKGLDTVDADAGWTPLVLSTIAGMSTCLGALIVFCHPVEEIDDENGEDVKLVNALPSRRARGQRNVSPSTMAFSLALAGSVMVTVSVVSIGPECLAASSMPSNAAMADE</sequence>
<evidence type="ECO:0000313" key="3">
    <source>
        <dbReference type="Proteomes" id="UP000266841"/>
    </source>
</evidence>
<comment type="caution">
    <text evidence="2">The sequence shown here is derived from an EMBL/GenBank/DDBJ whole genome shotgun (WGS) entry which is preliminary data.</text>
</comment>
<gene>
    <name evidence="2" type="ORF">THAOC_24780</name>
</gene>
<keyword evidence="1" id="KW-0472">Membrane</keyword>
<feature type="non-terminal residue" evidence="2">
    <location>
        <position position="109"/>
    </location>
</feature>
<keyword evidence="3" id="KW-1185">Reference proteome</keyword>
<name>K0S9P6_THAOC</name>
<reference evidence="2 3" key="1">
    <citation type="journal article" date="2012" name="Genome Biol.">
        <title>Genome and low-iron response of an oceanic diatom adapted to chronic iron limitation.</title>
        <authorList>
            <person name="Lommer M."/>
            <person name="Specht M."/>
            <person name="Roy A.S."/>
            <person name="Kraemer L."/>
            <person name="Andreson R."/>
            <person name="Gutowska M.A."/>
            <person name="Wolf J."/>
            <person name="Bergner S.V."/>
            <person name="Schilhabel M.B."/>
            <person name="Klostermeier U.C."/>
            <person name="Beiko R.G."/>
            <person name="Rosenstiel P."/>
            <person name="Hippler M."/>
            <person name="Laroche J."/>
        </authorList>
    </citation>
    <scope>NUCLEOTIDE SEQUENCE [LARGE SCALE GENOMIC DNA]</scope>
    <source>
        <strain evidence="2 3">CCMP1005</strain>
    </source>
</reference>
<keyword evidence="1" id="KW-1133">Transmembrane helix</keyword>
<feature type="transmembrane region" description="Helical" evidence="1">
    <location>
        <begin position="71"/>
        <end position="91"/>
    </location>
</feature>
<keyword evidence="1" id="KW-0812">Transmembrane</keyword>
<dbReference type="OrthoDB" id="262547at2759"/>
<accession>K0S9P6</accession>
<evidence type="ECO:0000256" key="1">
    <source>
        <dbReference type="SAM" id="Phobius"/>
    </source>
</evidence>
<organism evidence="2 3">
    <name type="scientific">Thalassiosira oceanica</name>
    <name type="common">Marine diatom</name>
    <dbReference type="NCBI Taxonomy" id="159749"/>
    <lineage>
        <taxon>Eukaryota</taxon>
        <taxon>Sar</taxon>
        <taxon>Stramenopiles</taxon>
        <taxon>Ochrophyta</taxon>
        <taxon>Bacillariophyta</taxon>
        <taxon>Coscinodiscophyceae</taxon>
        <taxon>Thalassiosirophycidae</taxon>
        <taxon>Thalassiosirales</taxon>
        <taxon>Thalassiosiraceae</taxon>
        <taxon>Thalassiosira</taxon>
    </lineage>
</organism>
<dbReference type="Proteomes" id="UP000266841">
    <property type="component" value="Unassembled WGS sequence"/>
</dbReference>
<dbReference type="EMBL" id="AGNL01033929">
    <property type="protein sequence ID" value="EJK55487.1"/>
    <property type="molecule type" value="Genomic_DNA"/>
</dbReference>
<dbReference type="AlphaFoldDB" id="K0S9P6"/>
<feature type="transmembrane region" description="Helical" evidence="1">
    <location>
        <begin position="12"/>
        <end position="34"/>
    </location>
</feature>
<protein>
    <submittedName>
        <fullName evidence="2">Uncharacterized protein</fullName>
    </submittedName>
</protein>
<proteinExistence type="predicted"/>
<evidence type="ECO:0000313" key="2">
    <source>
        <dbReference type="EMBL" id="EJK55487.1"/>
    </source>
</evidence>